<comment type="subcellular location">
    <subcellularLocation>
        <location evidence="1">Golgi apparatus membrane</location>
    </subcellularLocation>
</comment>
<name>A0A7R9KVU8_9ACAR</name>
<dbReference type="InterPro" id="IPR007583">
    <property type="entry name" value="GRASP55_65"/>
</dbReference>
<feature type="binding site" evidence="9">
    <location>
        <position position="18"/>
    </location>
    <ligand>
        <name>Zn(2+)</name>
        <dbReference type="ChEBI" id="CHEBI:29105"/>
    </ligand>
</feature>
<keyword evidence="8" id="KW-0449">Lipoprotein</keyword>
<organism evidence="12">
    <name type="scientific">Medioppia subpectinata</name>
    <dbReference type="NCBI Taxonomy" id="1979941"/>
    <lineage>
        <taxon>Eukaryota</taxon>
        <taxon>Metazoa</taxon>
        <taxon>Ecdysozoa</taxon>
        <taxon>Arthropoda</taxon>
        <taxon>Chelicerata</taxon>
        <taxon>Arachnida</taxon>
        <taxon>Acari</taxon>
        <taxon>Acariformes</taxon>
        <taxon>Sarcoptiformes</taxon>
        <taxon>Oribatida</taxon>
        <taxon>Brachypylina</taxon>
        <taxon>Oppioidea</taxon>
        <taxon>Oppiidae</taxon>
        <taxon>Medioppia</taxon>
    </lineage>
</organism>
<evidence type="ECO:0000256" key="7">
    <source>
        <dbReference type="ARBA" id="ARBA00023136"/>
    </source>
</evidence>
<dbReference type="SUPFAM" id="SSF50156">
    <property type="entry name" value="PDZ domain-like"/>
    <property type="match status" value="2"/>
</dbReference>
<feature type="binding site" evidence="9">
    <location>
        <position position="103"/>
    </location>
    <ligand>
        <name>Zn(2+)</name>
        <dbReference type="ChEBI" id="CHEBI:29105"/>
    </ligand>
</feature>
<comment type="similarity">
    <text evidence="2">Belongs to the GORASP family.</text>
</comment>
<dbReference type="GO" id="GO:0007030">
    <property type="term" value="P:Golgi organization"/>
    <property type="evidence" value="ECO:0007669"/>
    <property type="project" value="TreeGrafter"/>
</dbReference>
<evidence type="ECO:0000256" key="3">
    <source>
        <dbReference type="ARBA" id="ARBA00022553"/>
    </source>
</evidence>
<dbReference type="AlphaFoldDB" id="A0A7R9KVU8"/>
<feature type="region of interest" description="Disordered" evidence="10">
    <location>
        <begin position="604"/>
        <end position="629"/>
    </location>
</feature>
<keyword evidence="13" id="KW-1185">Reference proteome</keyword>
<dbReference type="OrthoDB" id="3318at2759"/>
<dbReference type="FunFam" id="2.30.42.10:FF:000026">
    <property type="entry name" value="Golgi reassembly stacking protein 2"/>
    <property type="match status" value="1"/>
</dbReference>
<dbReference type="EMBL" id="CAJPIZ010008029">
    <property type="protein sequence ID" value="CAG2110805.1"/>
    <property type="molecule type" value="Genomic_DNA"/>
</dbReference>
<evidence type="ECO:0000256" key="2">
    <source>
        <dbReference type="ARBA" id="ARBA00007144"/>
    </source>
</evidence>
<keyword evidence="9" id="KW-0862">Zinc</keyword>
<evidence type="ECO:0000256" key="10">
    <source>
        <dbReference type="SAM" id="MobiDB-lite"/>
    </source>
</evidence>
<accession>A0A7R9KVU8</accession>
<keyword evidence="4" id="KW-0519">Myristate</keyword>
<keyword evidence="3" id="KW-0597">Phosphoprotein</keyword>
<proteinExistence type="inferred from homology"/>
<dbReference type="FunFam" id="2.30.42.10:FF:000056">
    <property type="entry name" value="Golgi reassembly-stacking protein 2 isoform 1"/>
    <property type="match status" value="1"/>
</dbReference>
<dbReference type="PANTHER" id="PTHR12893:SF0">
    <property type="entry name" value="GRASP65"/>
    <property type="match status" value="1"/>
</dbReference>
<dbReference type="Pfam" id="PF04495">
    <property type="entry name" value="GRASP55_65"/>
    <property type="match status" value="1"/>
</dbReference>
<keyword evidence="7" id="KW-0472">Membrane</keyword>
<evidence type="ECO:0000256" key="8">
    <source>
        <dbReference type="ARBA" id="ARBA00023288"/>
    </source>
</evidence>
<dbReference type="Proteomes" id="UP000759131">
    <property type="component" value="Unassembled WGS sequence"/>
</dbReference>
<dbReference type="PROSITE" id="PS51865">
    <property type="entry name" value="PDZ_GRASP"/>
    <property type="match status" value="2"/>
</dbReference>
<dbReference type="InterPro" id="IPR024958">
    <property type="entry name" value="GRASP_PDZ"/>
</dbReference>
<feature type="domain" description="PDZ GRASP-type" evidence="11">
    <location>
        <begin position="15"/>
        <end position="105"/>
    </location>
</feature>
<feature type="region of interest" description="Disordered" evidence="10">
    <location>
        <begin position="210"/>
        <end position="264"/>
    </location>
</feature>
<evidence type="ECO:0000256" key="5">
    <source>
        <dbReference type="ARBA" id="ARBA00022737"/>
    </source>
</evidence>
<gene>
    <name evidence="12" type="ORF">OSB1V03_LOCUS10788</name>
</gene>
<dbReference type="PANTHER" id="PTHR12893">
    <property type="entry name" value="GOLGI REASSEMBLY STACKING PROTEIN GRASP"/>
    <property type="match status" value="1"/>
</dbReference>
<keyword evidence="9" id="KW-0479">Metal-binding</keyword>
<evidence type="ECO:0000313" key="12">
    <source>
        <dbReference type="EMBL" id="CAD7630375.1"/>
    </source>
</evidence>
<sequence length="629" mass="67812">MGGSQSIEVPGGGTEGYHVLRVQDYSPGHKAGLEAYFDFIIAIGNTRLNQDNDALKEILKTSIDKPLVMTVYNSKTQTVREVELTPSAKWGGQGLLGVSIRFCSFEGANEHVWHVLQVEANSPAHIAGLKSDTDYIIGADSVLQESEDLFSLIEAHEGKPLKLFVYNLTTDSCRDVTIVPNSNWGGEGSLGCGIGYGYLHRIPYREEPKVKETTASQEPKNIPQSTPEATPISQTHYSDRKYELQQQPQSQPPPPQQQSQQYSSPMVANTPVVVHDHKHQQEVFNAHIGITATPTPPTPAAQITSTPISSLSSNLANISLGQGGDQYSTYNQLNTSTSTTPSGSYPLPATLPVSQIGTTDTYGAQRTSPFTPSYGYNQSNYNMNTSPGVNPLATYGGQSFTTPISLPGMPPKYELQQQPQSQPPPPQQQSQQYSSPMVPNTPVVVHDHKHQQEVFNANIGITATPTPPTPAAHITSTPISSLSSNLANISLGQGGDQYSTYNQLNTSTSTTPSGSYPLPATLPVSQIGTTDTYGAQRTSPYTPSYGYNQSNYNMNTSPGVNPLATYGGQSFTTPISLPGMPPLTVSATLPTDKFSVPFANTYSEQQYNPNTNQSVGYPLDPNQTYSPQL</sequence>
<evidence type="ECO:0000256" key="9">
    <source>
        <dbReference type="PIRSR" id="PIRSR607583-1"/>
    </source>
</evidence>
<keyword evidence="5" id="KW-0677">Repeat</keyword>
<evidence type="ECO:0000313" key="13">
    <source>
        <dbReference type="Proteomes" id="UP000759131"/>
    </source>
</evidence>
<dbReference type="Gene3D" id="2.30.42.10">
    <property type="match status" value="2"/>
</dbReference>
<feature type="region of interest" description="Disordered" evidence="10">
    <location>
        <begin position="399"/>
        <end position="440"/>
    </location>
</feature>
<reference evidence="12" key="1">
    <citation type="submission" date="2020-11" db="EMBL/GenBank/DDBJ databases">
        <authorList>
            <person name="Tran Van P."/>
        </authorList>
    </citation>
    <scope>NUCLEOTIDE SEQUENCE</scope>
</reference>
<dbReference type="InterPro" id="IPR036034">
    <property type="entry name" value="PDZ_sf"/>
</dbReference>
<feature type="compositionally biased region" description="Polar residues" evidence="10">
    <location>
        <begin position="213"/>
        <end position="236"/>
    </location>
</feature>
<protein>
    <recommendedName>
        <fullName evidence="11">PDZ GRASP-type domain-containing protein</fullName>
    </recommendedName>
</protein>
<dbReference type="EMBL" id="OC862604">
    <property type="protein sequence ID" value="CAD7630375.1"/>
    <property type="molecule type" value="Genomic_DNA"/>
</dbReference>
<keyword evidence="6" id="KW-0333">Golgi apparatus</keyword>
<evidence type="ECO:0000256" key="6">
    <source>
        <dbReference type="ARBA" id="ARBA00023034"/>
    </source>
</evidence>
<dbReference type="GO" id="GO:0046872">
    <property type="term" value="F:metal ion binding"/>
    <property type="evidence" value="ECO:0007669"/>
    <property type="project" value="UniProtKB-KW"/>
</dbReference>
<evidence type="ECO:0000256" key="4">
    <source>
        <dbReference type="ARBA" id="ARBA00022707"/>
    </source>
</evidence>
<evidence type="ECO:0000259" key="11">
    <source>
        <dbReference type="PROSITE" id="PS51865"/>
    </source>
</evidence>
<dbReference type="GO" id="GO:0000139">
    <property type="term" value="C:Golgi membrane"/>
    <property type="evidence" value="ECO:0007669"/>
    <property type="project" value="UniProtKB-SubCell"/>
</dbReference>
<feature type="domain" description="PDZ GRASP-type" evidence="11">
    <location>
        <begin position="111"/>
        <end position="199"/>
    </location>
</feature>
<evidence type="ECO:0000256" key="1">
    <source>
        <dbReference type="ARBA" id="ARBA00004394"/>
    </source>
</evidence>